<dbReference type="Pfam" id="PF19807">
    <property type="entry name" value="DUF6290"/>
    <property type="match status" value="1"/>
</dbReference>
<dbReference type="InterPro" id="IPR046257">
    <property type="entry name" value="DUF6290"/>
</dbReference>
<dbReference type="EMBL" id="JACRYT010000039">
    <property type="protein sequence ID" value="MBC6681387.1"/>
    <property type="molecule type" value="Genomic_DNA"/>
</dbReference>
<comment type="caution">
    <text evidence="1">The sequence shown here is derived from an EMBL/GenBank/DDBJ whole genome shotgun (WGS) entry which is preliminary data.</text>
</comment>
<organism evidence="1 2">
    <name type="scientific">Zhenpiania hominis</name>
    <dbReference type="NCBI Taxonomy" id="2763644"/>
    <lineage>
        <taxon>Bacteria</taxon>
        <taxon>Bacillati</taxon>
        <taxon>Bacillota</taxon>
        <taxon>Clostridia</taxon>
        <taxon>Peptostreptococcales</taxon>
        <taxon>Anaerovoracaceae</taxon>
        <taxon>Zhenpiania</taxon>
    </lineage>
</organism>
<proteinExistence type="predicted"/>
<dbReference type="AlphaFoldDB" id="A0A923SS51"/>
<dbReference type="Proteomes" id="UP000602647">
    <property type="component" value="Unassembled WGS sequence"/>
</dbReference>
<evidence type="ECO:0000313" key="1">
    <source>
        <dbReference type="EMBL" id="MBC6681387.1"/>
    </source>
</evidence>
<dbReference type="RefSeq" id="WP_187304470.1">
    <property type="nucleotide sequence ID" value="NZ_JACRYT010000039.1"/>
</dbReference>
<gene>
    <name evidence="1" type="ORF">H9L42_16370</name>
</gene>
<keyword evidence="2" id="KW-1185">Reference proteome</keyword>
<sequence length="73" mass="8512">MAISIRLNPSEDKLIRGYADLHGITVSELMRQAVLEKIEDELDLELFEEALEDFKKNPKTYTLEEVEKELGFR</sequence>
<accession>A0A923SS51</accession>
<name>A0A923SS51_9FIRM</name>
<dbReference type="NCBIfam" id="NF046040">
    <property type="entry name" value="RelB_antitoxin"/>
    <property type="match status" value="1"/>
</dbReference>
<reference evidence="1" key="1">
    <citation type="submission" date="2020-08" db="EMBL/GenBank/DDBJ databases">
        <title>Genome public.</title>
        <authorList>
            <person name="Liu C."/>
            <person name="Sun Q."/>
        </authorList>
    </citation>
    <scope>NUCLEOTIDE SEQUENCE</scope>
    <source>
        <strain evidence="1">BX12</strain>
    </source>
</reference>
<evidence type="ECO:0000313" key="2">
    <source>
        <dbReference type="Proteomes" id="UP000602647"/>
    </source>
</evidence>
<protein>
    <submittedName>
        <fullName evidence="1">Ribbon-helix-helix protein, CopG family</fullName>
    </submittedName>
</protein>